<feature type="region of interest" description="Disordered" evidence="1">
    <location>
        <begin position="285"/>
        <end position="326"/>
    </location>
</feature>
<dbReference type="InParanoid" id="A0A1Y2EFR6"/>
<reference evidence="3 4" key="1">
    <citation type="submission" date="2016-07" db="EMBL/GenBank/DDBJ databases">
        <title>Pervasive Adenine N6-methylation of Active Genes in Fungi.</title>
        <authorList>
            <consortium name="DOE Joint Genome Institute"/>
            <person name="Mondo S.J."/>
            <person name="Dannebaum R.O."/>
            <person name="Kuo R.C."/>
            <person name="Labutti K."/>
            <person name="Haridas S."/>
            <person name="Kuo A."/>
            <person name="Salamov A."/>
            <person name="Ahrendt S.R."/>
            <person name="Lipzen A."/>
            <person name="Sullivan W."/>
            <person name="Andreopoulos W.B."/>
            <person name="Clum A."/>
            <person name="Lindquist E."/>
            <person name="Daum C."/>
            <person name="Ramamoorthy G.K."/>
            <person name="Gryganskyi A."/>
            <person name="Culley D."/>
            <person name="Magnuson J.K."/>
            <person name="James T.Y."/>
            <person name="O'Malley M.A."/>
            <person name="Stajich J.E."/>
            <person name="Spatafora J.W."/>
            <person name="Visel A."/>
            <person name="Grigoriev I.V."/>
        </authorList>
    </citation>
    <scope>NUCLEOTIDE SEQUENCE [LARGE SCALE GENOMIC DNA]</scope>
    <source>
        <strain evidence="3 4">CBS 129021</strain>
    </source>
</reference>
<dbReference type="GO" id="GO:0180022">
    <property type="term" value="C:RQC-trigger complex"/>
    <property type="evidence" value="ECO:0007669"/>
    <property type="project" value="InterPro"/>
</dbReference>
<sequence length="532" mass="56860">MSISQLSRLLPLPEDELKQVLDYAATLSKTEAVDHFGNLLGDSPGAVDFISSFNSRRQDPKSASSQATASTARQNSSPDAFPKPPRGAKKKKAQLHTLAPRQITNLGPAPGTAYNKKDSNDEFLARRPSPASTSSGSVSPAKAPPKSATPPPKVTRTAAGHLISDLPKPKTKSNPASQSSNPGPKTKINISGGTAMHGASTALSDLDAAIRALEMTTNPSKTNDDETRRCNCVAARHPLLAAAPNCLSCGKVICVKEGLGPCTFCGTPVLSTSEVQSMIQELKAERGREKMAADRQANKRPDVSRTPAPFTKPRENTDEPNSAEAKALEHRDRLLAFQSQNARRTTVRDEAADFDVAGAMAGTGGSMWSTPEERARELKRQQKIMREMEWNAKPEYEKMQQVVSIDLVGGKVVRKMAARQRPQSPDEQLDTAAPVLAETRGNRGSAGGRNVGGGSGGAFSQNPLLGGLIKPVFETKGKGTGLEGRKDRKTRWRKVQDDLENNEDVILDGGAYGRRGVEDQTVVANADEPGCG</sequence>
<feature type="compositionally biased region" description="Low complexity" evidence="1">
    <location>
        <begin position="62"/>
        <end position="77"/>
    </location>
</feature>
<name>A0A1Y2EFR6_9PEZI</name>
<evidence type="ECO:0000313" key="4">
    <source>
        <dbReference type="Proteomes" id="UP000193689"/>
    </source>
</evidence>
<dbReference type="AlphaFoldDB" id="A0A1Y2EFR6"/>
<keyword evidence="4" id="KW-1185">Reference proteome</keyword>
<dbReference type="GO" id="GO:0005634">
    <property type="term" value="C:nucleus"/>
    <property type="evidence" value="ECO:0007669"/>
    <property type="project" value="InterPro"/>
</dbReference>
<protein>
    <submittedName>
        <fullName evidence="3">C2HC5 finger protein</fullName>
    </submittedName>
</protein>
<evidence type="ECO:0000259" key="2">
    <source>
        <dbReference type="Pfam" id="PF06221"/>
    </source>
</evidence>
<feature type="compositionally biased region" description="Low complexity" evidence="1">
    <location>
        <begin position="128"/>
        <end position="146"/>
    </location>
</feature>
<organism evidence="3 4">
    <name type="scientific">Pseudomassariella vexata</name>
    <dbReference type="NCBI Taxonomy" id="1141098"/>
    <lineage>
        <taxon>Eukaryota</taxon>
        <taxon>Fungi</taxon>
        <taxon>Dikarya</taxon>
        <taxon>Ascomycota</taxon>
        <taxon>Pezizomycotina</taxon>
        <taxon>Sordariomycetes</taxon>
        <taxon>Xylariomycetidae</taxon>
        <taxon>Amphisphaeriales</taxon>
        <taxon>Pseudomassariaceae</taxon>
        <taxon>Pseudomassariella</taxon>
    </lineage>
</organism>
<evidence type="ECO:0000313" key="3">
    <source>
        <dbReference type="EMBL" id="ORY70409.1"/>
    </source>
</evidence>
<dbReference type="RefSeq" id="XP_040720359.1">
    <property type="nucleotide sequence ID" value="XM_040859479.1"/>
</dbReference>
<dbReference type="InterPro" id="IPR009349">
    <property type="entry name" value="TRIP4/RQT4_C2HC5_Znf"/>
</dbReference>
<dbReference type="EMBL" id="MCFJ01000002">
    <property type="protein sequence ID" value="ORY70409.1"/>
    <property type="molecule type" value="Genomic_DNA"/>
</dbReference>
<dbReference type="Proteomes" id="UP000193689">
    <property type="component" value="Unassembled WGS sequence"/>
</dbReference>
<dbReference type="Pfam" id="PF06221">
    <property type="entry name" value="zf-C2HC5"/>
    <property type="match status" value="1"/>
</dbReference>
<dbReference type="GO" id="GO:0072344">
    <property type="term" value="P:rescue of stalled ribosome"/>
    <property type="evidence" value="ECO:0007669"/>
    <property type="project" value="InterPro"/>
</dbReference>
<dbReference type="GO" id="GO:0008270">
    <property type="term" value="F:zinc ion binding"/>
    <property type="evidence" value="ECO:0007669"/>
    <property type="project" value="InterPro"/>
</dbReference>
<dbReference type="STRING" id="1141098.A0A1Y2EFR6"/>
<feature type="domain" description="TRIP4/RQT4 C2HC5-type zinc finger" evidence="2">
    <location>
        <begin position="228"/>
        <end position="279"/>
    </location>
</feature>
<feature type="region of interest" description="Disordered" evidence="1">
    <location>
        <begin position="476"/>
        <end position="495"/>
    </location>
</feature>
<feature type="compositionally biased region" description="Polar residues" evidence="1">
    <location>
        <begin position="172"/>
        <end position="192"/>
    </location>
</feature>
<dbReference type="OrthoDB" id="338816at2759"/>
<dbReference type="FunCoup" id="A0A1Y2EFR6">
    <property type="interactions" value="107"/>
</dbReference>
<feature type="compositionally biased region" description="Basic and acidic residues" evidence="1">
    <location>
        <begin position="285"/>
        <end position="303"/>
    </location>
</feature>
<gene>
    <name evidence="3" type="ORF">BCR38DRAFT_422070</name>
</gene>
<feature type="compositionally biased region" description="Basic and acidic residues" evidence="1">
    <location>
        <begin position="115"/>
        <end position="125"/>
    </location>
</feature>
<feature type="compositionally biased region" description="Gly residues" evidence="1">
    <location>
        <begin position="444"/>
        <end position="457"/>
    </location>
</feature>
<feature type="region of interest" description="Disordered" evidence="1">
    <location>
        <begin position="54"/>
        <end position="196"/>
    </location>
</feature>
<evidence type="ECO:0000256" key="1">
    <source>
        <dbReference type="SAM" id="MobiDB-lite"/>
    </source>
</evidence>
<dbReference type="PANTHER" id="PTHR12963:SF4">
    <property type="entry name" value="ACTIVATING SIGNAL COINTEGRATOR 1"/>
    <property type="match status" value="1"/>
</dbReference>
<comment type="caution">
    <text evidence="3">The sequence shown here is derived from an EMBL/GenBank/DDBJ whole genome shotgun (WGS) entry which is preliminary data.</text>
</comment>
<dbReference type="PANTHER" id="PTHR12963">
    <property type="entry name" value="THYROID RECEPTOR INTERACTING PROTEIN RELATED"/>
    <property type="match status" value="1"/>
</dbReference>
<accession>A0A1Y2EFR6</accession>
<proteinExistence type="predicted"/>
<dbReference type="GO" id="GO:0045893">
    <property type="term" value="P:positive regulation of DNA-templated transcription"/>
    <property type="evidence" value="ECO:0007669"/>
    <property type="project" value="TreeGrafter"/>
</dbReference>
<feature type="region of interest" description="Disordered" evidence="1">
    <location>
        <begin position="438"/>
        <end position="462"/>
    </location>
</feature>
<dbReference type="GeneID" id="63775691"/>
<dbReference type="InterPro" id="IPR039128">
    <property type="entry name" value="TRIP4-like"/>
</dbReference>